<evidence type="ECO:0000313" key="7">
    <source>
        <dbReference type="EMBL" id="KAJ9138978.1"/>
    </source>
</evidence>
<feature type="transmembrane region" description="Helical" evidence="5">
    <location>
        <begin position="65"/>
        <end position="85"/>
    </location>
</feature>
<feature type="domain" description="Major facilitator superfamily (MFS) profile" evidence="6">
    <location>
        <begin position="1"/>
        <end position="548"/>
    </location>
</feature>
<comment type="subcellular location">
    <subcellularLocation>
        <location evidence="1">Membrane</location>
        <topology evidence="1">Multi-pass membrane protein</topology>
    </subcellularLocation>
</comment>
<dbReference type="InterPro" id="IPR005828">
    <property type="entry name" value="MFS_sugar_transport-like"/>
</dbReference>
<evidence type="ECO:0000256" key="3">
    <source>
        <dbReference type="ARBA" id="ARBA00022989"/>
    </source>
</evidence>
<dbReference type="EMBL" id="JANBVN010000138">
    <property type="protein sequence ID" value="KAJ9138978.1"/>
    <property type="molecule type" value="Genomic_DNA"/>
</dbReference>
<feature type="transmembrane region" description="Helical" evidence="5">
    <location>
        <begin position="452"/>
        <end position="477"/>
    </location>
</feature>
<feature type="transmembrane region" description="Helical" evidence="5">
    <location>
        <begin position="97"/>
        <end position="116"/>
    </location>
</feature>
<organism evidence="7 8">
    <name type="scientific">Coniochaeta hoffmannii</name>
    <dbReference type="NCBI Taxonomy" id="91930"/>
    <lineage>
        <taxon>Eukaryota</taxon>
        <taxon>Fungi</taxon>
        <taxon>Dikarya</taxon>
        <taxon>Ascomycota</taxon>
        <taxon>Pezizomycotina</taxon>
        <taxon>Sordariomycetes</taxon>
        <taxon>Sordariomycetidae</taxon>
        <taxon>Coniochaetales</taxon>
        <taxon>Coniochaetaceae</taxon>
        <taxon>Coniochaeta</taxon>
    </lineage>
</organism>
<feature type="transmembrane region" description="Helical" evidence="5">
    <location>
        <begin position="122"/>
        <end position="142"/>
    </location>
</feature>
<dbReference type="InterPro" id="IPR036259">
    <property type="entry name" value="MFS_trans_sf"/>
</dbReference>
<feature type="transmembrane region" description="Helical" evidence="5">
    <location>
        <begin position="489"/>
        <end position="512"/>
    </location>
</feature>
<evidence type="ECO:0000256" key="4">
    <source>
        <dbReference type="ARBA" id="ARBA00023136"/>
    </source>
</evidence>
<feature type="transmembrane region" description="Helical" evidence="5">
    <location>
        <begin position="397"/>
        <end position="416"/>
    </location>
</feature>
<proteinExistence type="predicted"/>
<evidence type="ECO:0000256" key="2">
    <source>
        <dbReference type="ARBA" id="ARBA00022692"/>
    </source>
</evidence>
<feature type="transmembrane region" description="Helical" evidence="5">
    <location>
        <begin position="428"/>
        <end position="446"/>
    </location>
</feature>
<keyword evidence="2 5" id="KW-0812">Transmembrane</keyword>
<keyword evidence="3 5" id="KW-1133">Transmembrane helix</keyword>
<feature type="transmembrane region" description="Helical" evidence="5">
    <location>
        <begin position="163"/>
        <end position="183"/>
    </location>
</feature>
<dbReference type="GO" id="GO:0022857">
    <property type="term" value="F:transmembrane transporter activity"/>
    <property type="evidence" value="ECO:0007669"/>
    <property type="project" value="InterPro"/>
</dbReference>
<dbReference type="PROSITE" id="PS00217">
    <property type="entry name" value="SUGAR_TRANSPORT_2"/>
    <property type="match status" value="1"/>
</dbReference>
<feature type="transmembrane region" description="Helical" evidence="5">
    <location>
        <begin position="213"/>
        <end position="235"/>
    </location>
</feature>
<sequence>MAGDAYPNPERRRNRGFLGSDSSALSLRDRLDRDQLRYELDLNSWNLRIWGVAASGFLTDSWCGLVINIFTLLGSVVGQLLFGYLADRYGRTRLYGIELVLVIVSTIGVATSSYGYGNMSFLALFSWWRFVMGVGIGAEYPLSAVITSEWSSTYSRATMLSSVFLMQPVGQALAQLVGVWVLLGRNKQFGLDQMQCGIDLKNEEECKKAIDGIWRIVIGTGAIPAVLAIVFRFFLYDCGLYTLEVKDKPGNAFRDTQRVYGQPTAATNGVELPQHTERPIYSPHPVPDQFSMEDLRNYFIRDKNWYYLLGTAATWFFLDISFYGFSLDNRGTLADLWATTGPVHLDPSLPCWNSTLPGGESALPRWKAQGRYPAWQTDSTHPCDDIYTLLLDQAKQYLLTVSLASIAGSACFVFAANRFRRREWLTTSFLLLAAMFLVTGGVYYGVNHSAGAPATVVLVALCHFLFNFGANTLTFIIPAEIFPTSYRCTCHGISAAAGKLGSIVAVLVVYGINSGYKSRTRQGLIFLLFATFMLLGALFSWAYLPDVQRRTGVDGKLETRNLEELGGGREKARQEGQIIGVREKWKEIRRRRMGAGRETWGATPATPVIRDMGMSGAHP</sequence>
<reference evidence="7" key="1">
    <citation type="submission" date="2022-07" db="EMBL/GenBank/DDBJ databases">
        <title>Fungi with potential for degradation of polypropylene.</title>
        <authorList>
            <person name="Gostincar C."/>
        </authorList>
    </citation>
    <scope>NUCLEOTIDE SEQUENCE</scope>
    <source>
        <strain evidence="7">EXF-13287</strain>
    </source>
</reference>
<evidence type="ECO:0000259" key="6">
    <source>
        <dbReference type="PROSITE" id="PS50850"/>
    </source>
</evidence>
<dbReference type="PANTHER" id="PTHR24064">
    <property type="entry name" value="SOLUTE CARRIER FAMILY 22 MEMBER"/>
    <property type="match status" value="1"/>
</dbReference>
<dbReference type="Proteomes" id="UP001174691">
    <property type="component" value="Unassembled WGS sequence"/>
</dbReference>
<evidence type="ECO:0000256" key="1">
    <source>
        <dbReference type="ARBA" id="ARBA00004141"/>
    </source>
</evidence>
<dbReference type="PROSITE" id="PS50850">
    <property type="entry name" value="MFS"/>
    <property type="match status" value="1"/>
</dbReference>
<feature type="transmembrane region" description="Helical" evidence="5">
    <location>
        <begin position="305"/>
        <end position="325"/>
    </location>
</feature>
<name>A0AA38VLL3_9PEZI</name>
<dbReference type="InterPro" id="IPR020846">
    <property type="entry name" value="MFS_dom"/>
</dbReference>
<evidence type="ECO:0000313" key="8">
    <source>
        <dbReference type="Proteomes" id="UP001174691"/>
    </source>
</evidence>
<dbReference type="Gene3D" id="1.20.1250.20">
    <property type="entry name" value="MFS general substrate transporter like domains"/>
    <property type="match status" value="2"/>
</dbReference>
<feature type="transmembrane region" description="Helical" evidence="5">
    <location>
        <begin position="524"/>
        <end position="544"/>
    </location>
</feature>
<dbReference type="InterPro" id="IPR005829">
    <property type="entry name" value="Sugar_transporter_CS"/>
</dbReference>
<accession>A0AA38VLL3</accession>
<protein>
    <submittedName>
        <fullName evidence="7">MFS general substrate transporter</fullName>
    </submittedName>
</protein>
<dbReference type="Pfam" id="PF00083">
    <property type="entry name" value="Sugar_tr"/>
    <property type="match status" value="2"/>
</dbReference>
<dbReference type="AlphaFoldDB" id="A0AA38VLL3"/>
<comment type="caution">
    <text evidence="7">The sequence shown here is derived from an EMBL/GenBank/DDBJ whole genome shotgun (WGS) entry which is preliminary data.</text>
</comment>
<gene>
    <name evidence="7" type="ORF">NKR19_g7673</name>
</gene>
<keyword evidence="4 5" id="KW-0472">Membrane</keyword>
<dbReference type="SUPFAM" id="SSF103473">
    <property type="entry name" value="MFS general substrate transporter"/>
    <property type="match status" value="2"/>
</dbReference>
<keyword evidence="8" id="KW-1185">Reference proteome</keyword>
<dbReference type="GO" id="GO:0016020">
    <property type="term" value="C:membrane"/>
    <property type="evidence" value="ECO:0007669"/>
    <property type="project" value="UniProtKB-SubCell"/>
</dbReference>
<evidence type="ECO:0000256" key="5">
    <source>
        <dbReference type="SAM" id="Phobius"/>
    </source>
</evidence>